<comment type="caution">
    <text evidence="2">The sequence shown here is derived from an EMBL/GenBank/DDBJ whole genome shotgun (WGS) entry which is preliminary data.</text>
</comment>
<organism evidence="2 3">
    <name type="scientific">Dysgonomonas hofstadii</name>
    <dbReference type="NCBI Taxonomy" id="637886"/>
    <lineage>
        <taxon>Bacteria</taxon>
        <taxon>Pseudomonadati</taxon>
        <taxon>Bacteroidota</taxon>
        <taxon>Bacteroidia</taxon>
        <taxon>Bacteroidales</taxon>
        <taxon>Dysgonomonadaceae</taxon>
        <taxon>Dysgonomonas</taxon>
    </lineage>
</organism>
<dbReference type="EMBL" id="JACIEP010000016">
    <property type="protein sequence ID" value="MBB4037701.1"/>
    <property type="molecule type" value="Genomic_DNA"/>
</dbReference>
<evidence type="ECO:0000313" key="2">
    <source>
        <dbReference type="EMBL" id="MBB4037701.1"/>
    </source>
</evidence>
<name>A0A840CRM2_9BACT</name>
<feature type="compositionally biased region" description="Basic and acidic residues" evidence="1">
    <location>
        <begin position="1"/>
        <end position="10"/>
    </location>
</feature>
<gene>
    <name evidence="2" type="ORF">GGR21_003622</name>
</gene>
<keyword evidence="3" id="KW-1185">Reference proteome</keyword>
<dbReference type="RefSeq" id="WP_183308529.1">
    <property type="nucleotide sequence ID" value="NZ_JACIEP010000016.1"/>
</dbReference>
<dbReference type="AlphaFoldDB" id="A0A840CRM2"/>
<accession>A0A840CRM2</accession>
<evidence type="ECO:0000313" key="3">
    <source>
        <dbReference type="Proteomes" id="UP000555103"/>
    </source>
</evidence>
<dbReference type="Proteomes" id="UP000555103">
    <property type="component" value="Unassembled WGS sequence"/>
</dbReference>
<feature type="region of interest" description="Disordered" evidence="1">
    <location>
        <begin position="1"/>
        <end position="69"/>
    </location>
</feature>
<protein>
    <submittedName>
        <fullName evidence="2">Uncharacterized protein</fullName>
    </submittedName>
</protein>
<feature type="compositionally biased region" description="Basic and acidic residues" evidence="1">
    <location>
        <begin position="32"/>
        <end position="52"/>
    </location>
</feature>
<proteinExistence type="predicted"/>
<evidence type="ECO:0000256" key="1">
    <source>
        <dbReference type="SAM" id="MobiDB-lite"/>
    </source>
</evidence>
<sequence length="93" mass="10753">MKMNNKHDSESECTCNELKEHDTSHIGQGRGTKNEKESLNPHKELALKDRMQNHCRPYPSSDDIQESKNRIKVDIRTNDISKLRNNMSDESKG</sequence>
<reference evidence="2 3" key="1">
    <citation type="submission" date="2020-08" db="EMBL/GenBank/DDBJ databases">
        <title>Genomic Encyclopedia of Type Strains, Phase IV (KMG-IV): sequencing the most valuable type-strain genomes for metagenomic binning, comparative biology and taxonomic classification.</title>
        <authorList>
            <person name="Goeker M."/>
        </authorList>
    </citation>
    <scope>NUCLEOTIDE SEQUENCE [LARGE SCALE GENOMIC DNA]</scope>
    <source>
        <strain evidence="2 3">DSM 104969</strain>
    </source>
</reference>